<organism evidence="11 12">
    <name type="scientific">Streptomyces desertarenae</name>
    <dbReference type="NCBI Taxonomy" id="2666184"/>
    <lineage>
        <taxon>Bacteria</taxon>
        <taxon>Bacillati</taxon>
        <taxon>Actinomycetota</taxon>
        <taxon>Actinomycetes</taxon>
        <taxon>Kitasatosporales</taxon>
        <taxon>Streptomycetaceae</taxon>
        <taxon>Streptomyces</taxon>
    </lineage>
</organism>
<accession>A0ABW4PRA6</accession>
<evidence type="ECO:0000256" key="6">
    <source>
        <dbReference type="ARBA" id="ARBA00022989"/>
    </source>
</evidence>
<proteinExistence type="predicted"/>
<feature type="transmembrane region" description="Helical" evidence="9">
    <location>
        <begin position="113"/>
        <end position="133"/>
    </location>
</feature>
<keyword evidence="5" id="KW-0769">Symport</keyword>
<dbReference type="Pfam" id="PF07690">
    <property type="entry name" value="MFS_1"/>
    <property type="match status" value="1"/>
</dbReference>
<feature type="transmembrane region" description="Helical" evidence="9">
    <location>
        <begin position="362"/>
        <end position="385"/>
    </location>
</feature>
<dbReference type="PROSITE" id="PS50850">
    <property type="entry name" value="MFS"/>
    <property type="match status" value="1"/>
</dbReference>
<keyword evidence="6 9" id="KW-1133">Transmembrane helix</keyword>
<dbReference type="InterPro" id="IPR036259">
    <property type="entry name" value="MFS_trans_sf"/>
</dbReference>
<dbReference type="Gene3D" id="1.20.1250.20">
    <property type="entry name" value="MFS general substrate transporter like domains"/>
    <property type="match status" value="2"/>
</dbReference>
<feature type="transmembrane region" description="Helical" evidence="9">
    <location>
        <begin position="89"/>
        <end position="107"/>
    </location>
</feature>
<evidence type="ECO:0000256" key="7">
    <source>
        <dbReference type="ARBA" id="ARBA00023136"/>
    </source>
</evidence>
<feature type="transmembrane region" description="Helical" evidence="9">
    <location>
        <begin position="242"/>
        <end position="263"/>
    </location>
</feature>
<keyword evidence="2" id="KW-0813">Transport</keyword>
<dbReference type="InterPro" id="IPR020846">
    <property type="entry name" value="MFS_dom"/>
</dbReference>
<evidence type="ECO:0000256" key="4">
    <source>
        <dbReference type="ARBA" id="ARBA00022692"/>
    </source>
</evidence>
<feature type="region of interest" description="Disordered" evidence="8">
    <location>
        <begin position="422"/>
        <end position="452"/>
    </location>
</feature>
<evidence type="ECO:0000256" key="8">
    <source>
        <dbReference type="SAM" id="MobiDB-lite"/>
    </source>
</evidence>
<feature type="domain" description="Major facilitator superfamily (MFS) profile" evidence="10">
    <location>
        <begin position="17"/>
        <end position="419"/>
    </location>
</feature>
<evidence type="ECO:0000256" key="1">
    <source>
        <dbReference type="ARBA" id="ARBA00004651"/>
    </source>
</evidence>
<evidence type="ECO:0000313" key="12">
    <source>
        <dbReference type="Proteomes" id="UP001597365"/>
    </source>
</evidence>
<evidence type="ECO:0000256" key="5">
    <source>
        <dbReference type="ARBA" id="ARBA00022847"/>
    </source>
</evidence>
<evidence type="ECO:0000256" key="9">
    <source>
        <dbReference type="SAM" id="Phobius"/>
    </source>
</evidence>
<feature type="transmembrane region" description="Helical" evidence="9">
    <location>
        <begin position="56"/>
        <end position="77"/>
    </location>
</feature>
<evidence type="ECO:0000259" key="10">
    <source>
        <dbReference type="PROSITE" id="PS50850"/>
    </source>
</evidence>
<comment type="caution">
    <text evidence="11">The sequence shown here is derived from an EMBL/GenBank/DDBJ whole genome shotgun (WGS) entry which is preliminary data.</text>
</comment>
<protein>
    <submittedName>
        <fullName evidence="11">MFS transporter</fullName>
    </submittedName>
</protein>
<feature type="transmembrane region" description="Helical" evidence="9">
    <location>
        <begin position="329"/>
        <end position="350"/>
    </location>
</feature>
<dbReference type="PANTHER" id="PTHR43528:SF1">
    <property type="entry name" value="ALPHA-KETOGLUTARATE PERMEASE"/>
    <property type="match status" value="1"/>
</dbReference>
<feature type="transmembrane region" description="Helical" evidence="9">
    <location>
        <begin position="275"/>
        <end position="297"/>
    </location>
</feature>
<evidence type="ECO:0000256" key="2">
    <source>
        <dbReference type="ARBA" id="ARBA00022448"/>
    </source>
</evidence>
<feature type="compositionally biased region" description="Low complexity" evidence="8">
    <location>
        <begin position="442"/>
        <end position="452"/>
    </location>
</feature>
<feature type="transmembrane region" description="Helical" evidence="9">
    <location>
        <begin position="154"/>
        <end position="177"/>
    </location>
</feature>
<feature type="transmembrane region" description="Helical" evidence="9">
    <location>
        <begin position="189"/>
        <end position="208"/>
    </location>
</feature>
<evidence type="ECO:0000313" key="11">
    <source>
        <dbReference type="EMBL" id="MFD1832734.1"/>
    </source>
</evidence>
<dbReference type="Proteomes" id="UP001597365">
    <property type="component" value="Unassembled WGS sequence"/>
</dbReference>
<dbReference type="PANTHER" id="PTHR43528">
    <property type="entry name" value="ALPHA-KETOGLUTARATE PERMEASE"/>
    <property type="match status" value="1"/>
</dbReference>
<keyword evidence="7 9" id="KW-0472">Membrane</keyword>
<feature type="transmembrane region" description="Helical" evidence="9">
    <location>
        <begin position="397"/>
        <end position="416"/>
    </location>
</feature>
<evidence type="ECO:0000256" key="3">
    <source>
        <dbReference type="ARBA" id="ARBA00022475"/>
    </source>
</evidence>
<sequence>MPAAVRDAVPLRAHRRAVTVTVVGNFVEYFDWLAYGLFAQLFAAQFFPSSNPVTSLLGAFAVFGTGMLCRPLGGVLFGRLADRRGRKPALMWSIALMATGSALIGIAPTYEQIGLAAPLILLLARLAQGLSSGGEWPAAATYLMELAPEHRKGLYGSLFSLTAAAGAFAASLLGGGLNAWLGPEAMTAWGWRIPFLVGAALGVFLLVARHRMTETEVFEREVRTRAARGSLRRVLGVHRSRVAVTVLLVAGMTTVSGTWSTVVPSMGHRLAEPGVMFWVVVCATGTVIALQVPLGLLADRVGAMRFLVVSSIGFAAVGSYAYLGVTGEFASLYLTYGCGVLYLGCTTTVMPKVLASVFPPQVRALGIGLPHSTATAVLGGVAPWLATYLGARGASGWFIGGVMAAVLLVWPALAMARRLQDPPAEGAGEGSAGDPADRPADRPAGAVAAGVK</sequence>
<comment type="subcellular location">
    <subcellularLocation>
        <location evidence="1">Cell membrane</location>
        <topology evidence="1">Multi-pass membrane protein</topology>
    </subcellularLocation>
</comment>
<dbReference type="InterPro" id="IPR011701">
    <property type="entry name" value="MFS"/>
</dbReference>
<reference evidence="12" key="1">
    <citation type="journal article" date="2019" name="Int. J. Syst. Evol. Microbiol.">
        <title>The Global Catalogue of Microorganisms (GCM) 10K type strain sequencing project: providing services to taxonomists for standard genome sequencing and annotation.</title>
        <authorList>
            <consortium name="The Broad Institute Genomics Platform"/>
            <consortium name="The Broad Institute Genome Sequencing Center for Infectious Disease"/>
            <person name="Wu L."/>
            <person name="Ma J."/>
        </authorList>
    </citation>
    <scope>NUCLEOTIDE SEQUENCE [LARGE SCALE GENOMIC DNA]</scope>
    <source>
        <strain evidence="12">CGMCC 4.7455</strain>
    </source>
</reference>
<dbReference type="SUPFAM" id="SSF103473">
    <property type="entry name" value="MFS general substrate transporter"/>
    <property type="match status" value="1"/>
</dbReference>
<dbReference type="EMBL" id="JBHUFU010000019">
    <property type="protein sequence ID" value="MFD1832734.1"/>
    <property type="molecule type" value="Genomic_DNA"/>
</dbReference>
<name>A0ABW4PRA6_9ACTN</name>
<keyword evidence="12" id="KW-1185">Reference proteome</keyword>
<keyword evidence="4 9" id="KW-0812">Transmembrane</keyword>
<dbReference type="InterPro" id="IPR051084">
    <property type="entry name" value="H+-coupled_symporters"/>
</dbReference>
<feature type="transmembrane region" description="Helical" evidence="9">
    <location>
        <begin position="304"/>
        <end position="323"/>
    </location>
</feature>
<keyword evidence="3" id="KW-1003">Cell membrane</keyword>
<gene>
    <name evidence="11" type="ORF">ACFSJS_24270</name>
</gene>